<dbReference type="InterPro" id="IPR026797">
    <property type="entry name" value="HAUS_6"/>
</dbReference>
<proteinExistence type="predicted"/>
<organism evidence="2 3">
    <name type="scientific">Cuculus canorus</name>
    <name type="common">Common cuckoo</name>
    <dbReference type="NCBI Taxonomy" id="55661"/>
    <lineage>
        <taxon>Eukaryota</taxon>
        <taxon>Metazoa</taxon>
        <taxon>Chordata</taxon>
        <taxon>Craniata</taxon>
        <taxon>Vertebrata</taxon>
        <taxon>Euteleostomi</taxon>
        <taxon>Archelosauria</taxon>
        <taxon>Archosauria</taxon>
        <taxon>Dinosauria</taxon>
        <taxon>Saurischia</taxon>
        <taxon>Theropoda</taxon>
        <taxon>Coelurosauria</taxon>
        <taxon>Aves</taxon>
        <taxon>Neognathae</taxon>
        <taxon>Neoaves</taxon>
        <taxon>Otidimorphae</taxon>
        <taxon>Cuculiformes</taxon>
        <taxon>Cuculidae</taxon>
        <taxon>Cuculus</taxon>
    </lineage>
</organism>
<name>A0A091GHP0_CUCCA</name>
<dbReference type="GO" id="GO:0008017">
    <property type="term" value="F:microtubule binding"/>
    <property type="evidence" value="ECO:0007669"/>
    <property type="project" value="TreeGrafter"/>
</dbReference>
<dbReference type="PANTHER" id="PTHR16151:SF2">
    <property type="entry name" value="HAUS AUGMIN-LIKE COMPLEX SUBUNIT 6"/>
    <property type="match status" value="1"/>
</dbReference>
<dbReference type="GO" id="GO:0070652">
    <property type="term" value="C:HAUS complex"/>
    <property type="evidence" value="ECO:0007669"/>
    <property type="project" value="InterPro"/>
</dbReference>
<evidence type="ECO:0000313" key="2">
    <source>
        <dbReference type="EMBL" id="KFO80841.1"/>
    </source>
</evidence>
<feature type="compositionally biased region" description="Basic residues" evidence="1">
    <location>
        <begin position="1"/>
        <end position="11"/>
    </location>
</feature>
<dbReference type="PANTHER" id="PTHR16151">
    <property type="entry name" value="HAUS AUGMIN-LIKE COMPLEX SUBUNIT 6"/>
    <property type="match status" value="1"/>
</dbReference>
<feature type="non-terminal residue" evidence="2">
    <location>
        <position position="1"/>
    </location>
</feature>
<sequence>VETSKCKKKPMPPKILKDETDESAVSDLWENAGDHVIQTEPPVKKEDPTEKARDELAEEFAKAVTAESPQSGKGKEMPLEDLISSLAFNSFLTRKRISRTPENLLTEIRSSWRKAVKNEGSSDTELTPTGVVIED</sequence>
<evidence type="ECO:0000313" key="3">
    <source>
        <dbReference type="Proteomes" id="UP000053760"/>
    </source>
</evidence>
<feature type="region of interest" description="Disordered" evidence="1">
    <location>
        <begin position="116"/>
        <end position="135"/>
    </location>
</feature>
<dbReference type="GO" id="GO:1990498">
    <property type="term" value="C:mitotic spindle microtubule"/>
    <property type="evidence" value="ECO:0007669"/>
    <property type="project" value="TreeGrafter"/>
</dbReference>
<keyword evidence="3" id="KW-1185">Reference proteome</keyword>
<accession>A0A091GHP0</accession>
<dbReference type="STRING" id="55661.A0A091GHP0"/>
<dbReference type="AlphaFoldDB" id="A0A091GHP0"/>
<dbReference type="Proteomes" id="UP000053760">
    <property type="component" value="Unassembled WGS sequence"/>
</dbReference>
<dbReference type="EMBL" id="KL448140">
    <property type="protein sequence ID" value="KFO80841.1"/>
    <property type="molecule type" value="Genomic_DNA"/>
</dbReference>
<feature type="non-terminal residue" evidence="2">
    <location>
        <position position="135"/>
    </location>
</feature>
<reference evidence="2 3" key="1">
    <citation type="submission" date="2014-04" db="EMBL/GenBank/DDBJ databases">
        <title>Genome evolution of avian class.</title>
        <authorList>
            <person name="Zhang G."/>
            <person name="Li C."/>
        </authorList>
    </citation>
    <scope>NUCLEOTIDE SEQUENCE [LARGE SCALE GENOMIC DNA]</scope>
    <source>
        <strain evidence="2">BGI_N303</strain>
    </source>
</reference>
<feature type="region of interest" description="Disordered" evidence="1">
    <location>
        <begin position="1"/>
        <end position="23"/>
    </location>
</feature>
<evidence type="ECO:0000256" key="1">
    <source>
        <dbReference type="SAM" id="MobiDB-lite"/>
    </source>
</evidence>
<protein>
    <submittedName>
        <fullName evidence="2">HAUS augmin-like complex subunit 6</fullName>
    </submittedName>
</protein>
<gene>
    <name evidence="2" type="ORF">N303_11302</name>
</gene>
<dbReference type="GO" id="GO:0051225">
    <property type="term" value="P:spindle assembly"/>
    <property type="evidence" value="ECO:0007669"/>
    <property type="project" value="InterPro"/>
</dbReference>